<dbReference type="InterPro" id="IPR051341">
    <property type="entry name" value="Zyg-11_UBL_adapter"/>
</dbReference>
<dbReference type="InterPro" id="IPR032675">
    <property type="entry name" value="LRR_dom_sf"/>
</dbReference>
<evidence type="ECO:0000259" key="1">
    <source>
        <dbReference type="PROSITE" id="PS50202"/>
    </source>
</evidence>
<dbReference type="AlphaFoldDB" id="E3NFJ4"/>
<dbReference type="GO" id="GO:0031462">
    <property type="term" value="C:Cul2-RING ubiquitin ligase complex"/>
    <property type="evidence" value="ECO:0007669"/>
    <property type="project" value="TreeGrafter"/>
</dbReference>
<proteinExistence type="predicted"/>
<evidence type="ECO:0000313" key="2">
    <source>
        <dbReference type="EMBL" id="EFO96133.1"/>
    </source>
</evidence>
<dbReference type="Proteomes" id="UP000008281">
    <property type="component" value="Unassembled WGS sequence"/>
</dbReference>
<dbReference type="PANTHER" id="PTHR12904:SF28">
    <property type="entry name" value="ATP SYNTHASE SUBUNIT ALPHA-RELATED"/>
    <property type="match status" value="1"/>
</dbReference>
<organism evidence="3">
    <name type="scientific">Caenorhabditis remanei</name>
    <name type="common">Caenorhabditis vulgaris</name>
    <dbReference type="NCBI Taxonomy" id="31234"/>
    <lineage>
        <taxon>Eukaryota</taxon>
        <taxon>Metazoa</taxon>
        <taxon>Ecdysozoa</taxon>
        <taxon>Nematoda</taxon>
        <taxon>Chromadorea</taxon>
        <taxon>Rhabditida</taxon>
        <taxon>Rhabditina</taxon>
        <taxon>Rhabditomorpha</taxon>
        <taxon>Rhabditoidea</taxon>
        <taxon>Rhabditidae</taxon>
        <taxon>Peloderinae</taxon>
        <taxon>Caenorhabditis</taxon>
    </lineage>
</organism>
<dbReference type="Gene3D" id="3.80.10.10">
    <property type="entry name" value="Ribonuclease Inhibitor"/>
    <property type="match status" value="1"/>
</dbReference>
<dbReference type="PANTHER" id="PTHR12904">
    <property type="match status" value="1"/>
</dbReference>
<dbReference type="Gene3D" id="2.60.40.10">
    <property type="entry name" value="Immunoglobulins"/>
    <property type="match status" value="1"/>
</dbReference>
<name>E3NFJ4_CAERE</name>
<dbReference type="Pfam" id="PF25013">
    <property type="entry name" value="LRR_Zer-1"/>
    <property type="match status" value="1"/>
</dbReference>
<dbReference type="InterPro" id="IPR008962">
    <property type="entry name" value="PapD-like_sf"/>
</dbReference>
<dbReference type="OrthoDB" id="433501at2759"/>
<dbReference type="SUPFAM" id="SSF52047">
    <property type="entry name" value="RNI-like"/>
    <property type="match status" value="1"/>
</dbReference>
<dbReference type="EMBL" id="DS268638">
    <property type="protein sequence ID" value="EFO96133.1"/>
    <property type="molecule type" value="Genomic_DNA"/>
</dbReference>
<dbReference type="InterPro" id="IPR056845">
    <property type="entry name" value="LRR_Zer-1"/>
</dbReference>
<dbReference type="InterPro" id="IPR000535">
    <property type="entry name" value="MSP_dom"/>
</dbReference>
<reference evidence="2" key="1">
    <citation type="submission" date="2007-07" db="EMBL/GenBank/DDBJ databases">
        <title>PCAP assembly of the Caenorhabditis remanei genome.</title>
        <authorList>
            <consortium name="The Caenorhabditis remanei Sequencing Consortium"/>
            <person name="Wilson R.K."/>
        </authorList>
    </citation>
    <scope>NUCLEOTIDE SEQUENCE [LARGE SCALE GENOMIC DNA]</scope>
    <source>
        <strain evidence="2">PB4641</strain>
    </source>
</reference>
<dbReference type="InterPro" id="IPR013783">
    <property type="entry name" value="Ig-like_fold"/>
</dbReference>
<dbReference type="eggNOG" id="KOG3665">
    <property type="taxonomic scope" value="Eukaryota"/>
</dbReference>
<sequence>MESLQTICIQALANRIDESKFKGYAKLIDGLPSGEKYKYQITPEPSNRIFEILTKGPLRFSSETANEISKVLNVTKVTLTSPIVNDASIDLLRSFNLEELRLWNLEEEHAWKLLFGAKKPFFDIIAALDSILNSKSCKSLRVLKIDGDQSEFNSDWIDQIANVLGPVLQQLDVSGCHLFRKNFIRFPNLTELDVSYTSISMADGISQLKHLEKLSFAGRWLDNDACEELFKLRKLQFLNLSDFNPEPTIYFIEYSSLKERNKPLPELKFLDISGFVLHGLEMSQIARLARIYPKLETIGLISIEYRITPVFGFIDPSGSKDIQVTRTLGAPREDKLVSYFANALADATNAFASVTPAGILTIPISATA</sequence>
<dbReference type="HOGENOM" id="CLU_752810_0_0_1"/>
<gene>
    <name evidence="2" type="ORF">CRE_22681</name>
</gene>
<protein>
    <recommendedName>
        <fullName evidence="1">MSP domain-containing protein</fullName>
    </recommendedName>
</protein>
<evidence type="ECO:0000313" key="3">
    <source>
        <dbReference type="Proteomes" id="UP000008281"/>
    </source>
</evidence>
<dbReference type="SUPFAM" id="SSF49354">
    <property type="entry name" value="PapD-like"/>
    <property type="match status" value="1"/>
</dbReference>
<keyword evidence="3" id="KW-1185">Reference proteome</keyword>
<accession>E3NFJ4</accession>
<feature type="domain" description="MSP" evidence="1">
    <location>
        <begin position="240"/>
        <end position="368"/>
    </location>
</feature>
<dbReference type="InParanoid" id="E3NFJ4"/>
<dbReference type="PROSITE" id="PS50202">
    <property type="entry name" value="MSP"/>
    <property type="match status" value="1"/>
</dbReference>